<dbReference type="PROSITE" id="PS51012">
    <property type="entry name" value="ABC_TM2"/>
    <property type="match status" value="1"/>
</dbReference>
<feature type="transmembrane region" description="Helical" evidence="5">
    <location>
        <begin position="125"/>
        <end position="149"/>
    </location>
</feature>
<feature type="transmembrane region" description="Helical" evidence="5">
    <location>
        <begin position="196"/>
        <end position="214"/>
    </location>
</feature>
<evidence type="ECO:0000256" key="1">
    <source>
        <dbReference type="ARBA" id="ARBA00004141"/>
    </source>
</evidence>
<dbReference type="EMBL" id="CAEMXZ010000119">
    <property type="protein sequence ID" value="CAB4324233.1"/>
    <property type="molecule type" value="Genomic_DNA"/>
</dbReference>
<feature type="transmembrane region" description="Helical" evidence="5">
    <location>
        <begin position="42"/>
        <end position="61"/>
    </location>
</feature>
<keyword evidence="4 5" id="KW-0472">Membrane</keyword>
<reference evidence="8" key="1">
    <citation type="submission" date="2020-05" db="EMBL/GenBank/DDBJ databases">
        <authorList>
            <person name="Chiriac C."/>
            <person name="Salcher M."/>
            <person name="Ghai R."/>
            <person name="Kavagutti S V."/>
        </authorList>
    </citation>
    <scope>NUCLEOTIDE SEQUENCE</scope>
</reference>
<dbReference type="PANTHER" id="PTHR43229:SF2">
    <property type="entry name" value="NODULATION PROTEIN J"/>
    <property type="match status" value="1"/>
</dbReference>
<evidence type="ECO:0000313" key="8">
    <source>
        <dbReference type="EMBL" id="CAB4959905.1"/>
    </source>
</evidence>
<evidence type="ECO:0000256" key="2">
    <source>
        <dbReference type="ARBA" id="ARBA00022692"/>
    </source>
</evidence>
<dbReference type="InterPro" id="IPR000412">
    <property type="entry name" value="ABC_2_transport"/>
</dbReference>
<sequence>MTTIDQAAAPVDDASARSAAITAFGALLARDLHVLRLNLREFLPRTLLQPLLLVFVFAYVFPKIGQGVGGSGEAASNFSTLLVAGVVGLAVLFQGVQSVALPLVTEFGITREIEDRVLAPLPIELVAIEKIVSGALQSLFSAIIVFPIALFVPATPVHLNIHWVLLLTLTPLACIMCGALGLMFGTVFNPRTIPMLFGVVVLPITFLGCIYYPWAALAPIKWLQIGVLANPLVYVTEGFRAALTNAPTMSLWAIYPMLVLLTVLFTVIALRNFRKRVIA</sequence>
<feature type="domain" description="ABC transmembrane type-2" evidence="6">
    <location>
        <begin position="41"/>
        <end position="276"/>
    </location>
</feature>
<dbReference type="AlphaFoldDB" id="A0A6J7KWF7"/>
<evidence type="ECO:0000256" key="4">
    <source>
        <dbReference type="ARBA" id="ARBA00023136"/>
    </source>
</evidence>
<evidence type="ECO:0000256" key="3">
    <source>
        <dbReference type="ARBA" id="ARBA00022989"/>
    </source>
</evidence>
<dbReference type="InterPro" id="IPR013525">
    <property type="entry name" value="ABC2_TM"/>
</dbReference>
<evidence type="ECO:0000259" key="6">
    <source>
        <dbReference type="PROSITE" id="PS51012"/>
    </source>
</evidence>
<organism evidence="8">
    <name type="scientific">freshwater metagenome</name>
    <dbReference type="NCBI Taxonomy" id="449393"/>
    <lineage>
        <taxon>unclassified sequences</taxon>
        <taxon>metagenomes</taxon>
        <taxon>ecological metagenomes</taxon>
    </lineage>
</organism>
<keyword evidence="2 5" id="KW-0812">Transmembrane</keyword>
<feature type="transmembrane region" description="Helical" evidence="5">
    <location>
        <begin position="161"/>
        <end position="184"/>
    </location>
</feature>
<proteinExistence type="predicted"/>
<dbReference type="PIRSF" id="PIRSF006648">
    <property type="entry name" value="DrrB"/>
    <property type="match status" value="1"/>
</dbReference>
<comment type="subcellular location">
    <subcellularLocation>
        <location evidence="1">Membrane</location>
        <topology evidence="1">Multi-pass membrane protein</topology>
    </subcellularLocation>
</comment>
<dbReference type="InterPro" id="IPR047817">
    <property type="entry name" value="ABC2_TM_bact-type"/>
</dbReference>
<dbReference type="GO" id="GO:0140359">
    <property type="term" value="F:ABC-type transporter activity"/>
    <property type="evidence" value="ECO:0007669"/>
    <property type="project" value="InterPro"/>
</dbReference>
<evidence type="ECO:0000313" key="7">
    <source>
        <dbReference type="EMBL" id="CAB4324233.1"/>
    </source>
</evidence>
<dbReference type="EMBL" id="CAFBNC010000215">
    <property type="protein sequence ID" value="CAB4959905.1"/>
    <property type="molecule type" value="Genomic_DNA"/>
</dbReference>
<protein>
    <submittedName>
        <fullName evidence="8">Unannotated protein</fullName>
    </submittedName>
</protein>
<feature type="transmembrane region" description="Helical" evidence="5">
    <location>
        <begin position="249"/>
        <end position="270"/>
    </location>
</feature>
<feature type="transmembrane region" description="Helical" evidence="5">
    <location>
        <begin position="81"/>
        <end position="104"/>
    </location>
</feature>
<evidence type="ECO:0000256" key="5">
    <source>
        <dbReference type="SAM" id="Phobius"/>
    </source>
</evidence>
<keyword evidence="3 5" id="KW-1133">Transmembrane helix</keyword>
<dbReference type="GO" id="GO:0043190">
    <property type="term" value="C:ATP-binding cassette (ABC) transporter complex"/>
    <property type="evidence" value="ECO:0007669"/>
    <property type="project" value="InterPro"/>
</dbReference>
<gene>
    <name evidence="7" type="ORF">UFOPK1392_01998</name>
    <name evidence="8" type="ORF">UFOPK3733_02386</name>
</gene>
<dbReference type="Pfam" id="PF01061">
    <property type="entry name" value="ABC2_membrane"/>
    <property type="match status" value="1"/>
</dbReference>
<accession>A0A6J7KWF7</accession>
<dbReference type="PANTHER" id="PTHR43229">
    <property type="entry name" value="NODULATION PROTEIN J"/>
    <property type="match status" value="1"/>
</dbReference>
<name>A0A6J7KWF7_9ZZZZ</name>
<dbReference type="InterPro" id="IPR051784">
    <property type="entry name" value="Nod_factor_ABC_transporter"/>
</dbReference>